<dbReference type="GO" id="GO:0071277">
    <property type="term" value="P:cellular response to calcium ion"/>
    <property type="evidence" value="ECO:0007669"/>
    <property type="project" value="InterPro"/>
</dbReference>
<dbReference type="PANTHER" id="PTHR34209">
    <property type="entry name" value="RHODANESE/CELL CYCLE CONTROL PHOSPHATASE SUPERFAMILY PROTEIN"/>
    <property type="match status" value="1"/>
</dbReference>
<dbReference type="SMART" id="SM00450">
    <property type="entry name" value="RHOD"/>
    <property type="match status" value="1"/>
</dbReference>
<dbReference type="InterPro" id="IPR044690">
    <property type="entry name" value="CAS_plant"/>
</dbReference>
<dbReference type="GO" id="GO:0009704">
    <property type="term" value="P:de-etiolation"/>
    <property type="evidence" value="ECO:0007669"/>
    <property type="project" value="InterPro"/>
</dbReference>
<organism evidence="3 4">
    <name type="scientific">Acorus calamus</name>
    <name type="common">Sweet flag</name>
    <dbReference type="NCBI Taxonomy" id="4465"/>
    <lineage>
        <taxon>Eukaryota</taxon>
        <taxon>Viridiplantae</taxon>
        <taxon>Streptophyta</taxon>
        <taxon>Embryophyta</taxon>
        <taxon>Tracheophyta</taxon>
        <taxon>Spermatophyta</taxon>
        <taxon>Magnoliopsida</taxon>
        <taxon>Liliopsida</taxon>
        <taxon>Acoraceae</taxon>
        <taxon>Acorus</taxon>
    </lineage>
</organism>
<dbReference type="CDD" id="cd00158">
    <property type="entry name" value="RHOD"/>
    <property type="match status" value="1"/>
</dbReference>
<keyword evidence="4" id="KW-1185">Reference proteome</keyword>
<evidence type="ECO:0000313" key="4">
    <source>
        <dbReference type="Proteomes" id="UP001180020"/>
    </source>
</evidence>
<reference evidence="3" key="1">
    <citation type="journal article" date="2023" name="Nat. Commun.">
        <title>Diploid and tetraploid genomes of Acorus and the evolution of monocots.</title>
        <authorList>
            <person name="Ma L."/>
            <person name="Liu K.W."/>
            <person name="Li Z."/>
            <person name="Hsiao Y.Y."/>
            <person name="Qi Y."/>
            <person name="Fu T."/>
            <person name="Tang G.D."/>
            <person name="Zhang D."/>
            <person name="Sun W.H."/>
            <person name="Liu D.K."/>
            <person name="Li Y."/>
            <person name="Chen G.Z."/>
            <person name="Liu X.D."/>
            <person name="Liao X.Y."/>
            <person name="Jiang Y.T."/>
            <person name="Yu X."/>
            <person name="Hao Y."/>
            <person name="Huang J."/>
            <person name="Zhao X.W."/>
            <person name="Ke S."/>
            <person name="Chen Y.Y."/>
            <person name="Wu W.L."/>
            <person name="Hsu J.L."/>
            <person name="Lin Y.F."/>
            <person name="Huang M.D."/>
            <person name="Li C.Y."/>
            <person name="Huang L."/>
            <person name="Wang Z.W."/>
            <person name="Zhao X."/>
            <person name="Zhong W.Y."/>
            <person name="Peng D.H."/>
            <person name="Ahmad S."/>
            <person name="Lan S."/>
            <person name="Zhang J.S."/>
            <person name="Tsai W.C."/>
            <person name="Van de Peer Y."/>
            <person name="Liu Z.J."/>
        </authorList>
    </citation>
    <scope>NUCLEOTIDE SEQUENCE</scope>
    <source>
        <strain evidence="3">CP</strain>
    </source>
</reference>
<feature type="compositionally biased region" description="Low complexity" evidence="1">
    <location>
        <begin position="642"/>
        <end position="654"/>
    </location>
</feature>
<dbReference type="InterPro" id="IPR036873">
    <property type="entry name" value="Rhodanese-like_dom_sf"/>
</dbReference>
<dbReference type="Gene3D" id="3.40.250.10">
    <property type="entry name" value="Rhodanese-like domain"/>
    <property type="match status" value="1"/>
</dbReference>
<feature type="compositionally biased region" description="Polar residues" evidence="1">
    <location>
        <begin position="136"/>
        <end position="155"/>
    </location>
</feature>
<feature type="region of interest" description="Disordered" evidence="1">
    <location>
        <begin position="133"/>
        <end position="157"/>
    </location>
</feature>
<sequence length="662" mass="71876">MMLPVCFAAPSCSSQCQISSHVGLGAFSLFRRAADDRCIVEDRVSFNIGIQDRGISLKSHALKSPNSLYVETPDQLGSAECPNITSYPSEFDDIVAKPSKDYFYKKSEELTGLLKEVNASQSELTVTNGVAGDVSNELSSQSGMVEPLTSSSTPLESAPPLNGDELLKIPESFLSSNAGSNVFSTNSISVSSKLEAANNELSGLKESFQKFLGEINDTVNASIKEAQDFVNDTYRTATSSLTYTVKSVSETSEKTASNFSSEFKESTFRTAGLAVDILRHSLVAVGGTLTKATDFVIYSYGSAKDMLPPDIRDPLNLLEERALAIVRPVGTALHQVYVVIEGLERNLGLDPSDPLVLFVFSIGGSVILGISYWRLKYGGYSGDLSPEESLELLRKENAILIDVRPEDLRERDGIPDLRRGARFKYASIILPKMDTSVRKQLKNHKEVDDALIAAVIRNLKVSQNDSKVIIMDASGARSKGIARYLRRLGVKNAYLVGGGFLSWVESGLRIKEIRPETALTLLNEETEAILEDIKLTPLLVLGYGVGFIAAVYALLEWEKTLQLIGIIGLGQTIYRRFASYEGSEGFNQDVRLLLAPVRLGAQAFSWVAGKLEPNRIGLPTSPSSTAVQDRVLQAAAKHESQPSDSGDAQASSSSENLDLSEV</sequence>
<comment type="caution">
    <text evidence="3">The sequence shown here is derived from an EMBL/GenBank/DDBJ whole genome shotgun (WGS) entry which is preliminary data.</text>
</comment>
<name>A0AAV9CF27_ACOCL</name>
<dbReference type="Proteomes" id="UP001180020">
    <property type="component" value="Unassembled WGS sequence"/>
</dbReference>
<protein>
    <recommendedName>
        <fullName evidence="2">Rhodanese domain-containing protein</fullName>
    </recommendedName>
</protein>
<dbReference type="Pfam" id="PF00581">
    <property type="entry name" value="Rhodanese"/>
    <property type="match status" value="1"/>
</dbReference>
<reference evidence="3" key="2">
    <citation type="submission" date="2023-06" db="EMBL/GenBank/DDBJ databases">
        <authorList>
            <person name="Ma L."/>
            <person name="Liu K.-W."/>
            <person name="Li Z."/>
            <person name="Hsiao Y.-Y."/>
            <person name="Qi Y."/>
            <person name="Fu T."/>
            <person name="Tang G."/>
            <person name="Zhang D."/>
            <person name="Sun W.-H."/>
            <person name="Liu D.-K."/>
            <person name="Li Y."/>
            <person name="Chen G.-Z."/>
            <person name="Liu X.-D."/>
            <person name="Liao X.-Y."/>
            <person name="Jiang Y.-T."/>
            <person name="Yu X."/>
            <person name="Hao Y."/>
            <person name="Huang J."/>
            <person name="Zhao X.-W."/>
            <person name="Ke S."/>
            <person name="Chen Y.-Y."/>
            <person name="Wu W.-L."/>
            <person name="Hsu J.-L."/>
            <person name="Lin Y.-F."/>
            <person name="Huang M.-D."/>
            <person name="Li C.-Y."/>
            <person name="Huang L."/>
            <person name="Wang Z.-W."/>
            <person name="Zhao X."/>
            <person name="Zhong W.-Y."/>
            <person name="Peng D.-H."/>
            <person name="Ahmad S."/>
            <person name="Lan S."/>
            <person name="Zhang J.-S."/>
            <person name="Tsai W.-C."/>
            <person name="Van De Peer Y."/>
            <person name="Liu Z.-J."/>
        </authorList>
    </citation>
    <scope>NUCLEOTIDE SEQUENCE</scope>
    <source>
        <strain evidence="3">CP</strain>
        <tissue evidence="3">Leaves</tissue>
    </source>
</reference>
<dbReference type="EMBL" id="JAUJYO010000019">
    <property type="protein sequence ID" value="KAK1287710.1"/>
    <property type="molecule type" value="Genomic_DNA"/>
</dbReference>
<evidence type="ECO:0000256" key="1">
    <source>
        <dbReference type="SAM" id="MobiDB-lite"/>
    </source>
</evidence>
<evidence type="ECO:0000259" key="2">
    <source>
        <dbReference type="PROSITE" id="PS50206"/>
    </source>
</evidence>
<gene>
    <name evidence="3" type="ORF">QJS10_CPB19g00728</name>
</gene>
<dbReference type="InterPro" id="IPR001763">
    <property type="entry name" value="Rhodanese-like_dom"/>
</dbReference>
<dbReference type="SUPFAM" id="SSF52821">
    <property type="entry name" value="Rhodanese/Cell cycle control phosphatase"/>
    <property type="match status" value="1"/>
</dbReference>
<dbReference type="PROSITE" id="PS50206">
    <property type="entry name" value="RHODANESE_3"/>
    <property type="match status" value="1"/>
</dbReference>
<feature type="region of interest" description="Disordered" evidence="1">
    <location>
        <begin position="632"/>
        <end position="662"/>
    </location>
</feature>
<proteinExistence type="predicted"/>
<feature type="domain" description="Rhodanese" evidence="2">
    <location>
        <begin position="394"/>
        <end position="512"/>
    </location>
</feature>
<dbReference type="GO" id="GO:0090333">
    <property type="term" value="P:regulation of stomatal closure"/>
    <property type="evidence" value="ECO:0007669"/>
    <property type="project" value="InterPro"/>
</dbReference>
<evidence type="ECO:0000313" key="3">
    <source>
        <dbReference type="EMBL" id="KAK1287710.1"/>
    </source>
</evidence>
<dbReference type="AlphaFoldDB" id="A0AAV9CF27"/>
<dbReference type="PANTHER" id="PTHR34209:SF3">
    <property type="entry name" value="RHODANESE_CELL CYCLE CONTROL PHOSPHATASE SUPERFAMILY PROTEIN"/>
    <property type="match status" value="1"/>
</dbReference>
<accession>A0AAV9CF27</accession>